<dbReference type="Proteomes" id="UP000033014">
    <property type="component" value="Segment"/>
</dbReference>
<protein>
    <submittedName>
        <fullName evidence="1">Putative transcriptional regulator</fullName>
    </submittedName>
</protein>
<dbReference type="KEGG" id="vg:24723470"/>
<evidence type="ECO:0000313" key="1">
    <source>
        <dbReference type="EMBL" id="AHJ87244.1"/>
    </source>
</evidence>
<reference evidence="2" key="1">
    <citation type="submission" date="2014-01" db="EMBL/GenBank/DDBJ databases">
        <title>Genomic and Proteomic Analysis of Broad Host Range Virulent Bacillus Group Phage BCP8-2 Leading To the Creation of New Genus within Myoviruses.</title>
        <authorList>
            <person name="Bandara N."/>
            <person name="Asare P.T."/>
            <person name="Kim K.P."/>
        </authorList>
    </citation>
    <scope>NUCLEOTIDE SEQUENCE [LARGE SCALE GENOMIC DNA]</scope>
</reference>
<sequence length="556" mass="64143">MECGVYLESSVVGIKPKVLDFLTKLVEKAKQASEYAISFTKRELSNDMGQDIRTTHRYLQELESKRIIELKAKRGRGGGTVIMFNPALIRFETSDKALINSEERVTIEDVLEEKLPKKQKEPKEKKRNRRTKQQLFEAQLLKSEQQKKLDVLNDELEDRGNHPNWEWFQKTENPVGDYRTYLITRLYNRYAVLFTDLNNFNVANGLEEGNAVPTVSSGYDVLPERFYGTARWQQFEKFREFCEAENIDPAVYLSAQFNRSIFDSSRKGNKKMLPFTNALMSDTSYDVYIQYCSYQKSYSGSYKVYQEYKAKFMNDFVVVAIRDAYESAEKGTGLLQYATTIKEFLRGEFASDKADALVDFYDMTSENLVNQKVSFKTRNTIKKFLVLQSLMQLEGEQVLPRYVILGSEMAQIALASVNDPSKSRDQVREIREFILGALVMPNGKKELQKQLGGQLYYEMVALHETRNVLQLIAERKGLALTLADLQEAFMEYGKEKVPVDEFSMLDIAQIVDFINKEQSYQDVVDHKAITDNKDWELVGSVQPKADMDKLITNFFG</sequence>
<keyword evidence="2" id="KW-1185">Reference proteome</keyword>
<reference evidence="1 2" key="2">
    <citation type="journal article" date="2015" name="Arch. Virol.">
        <title>Complete genome sequence analysis and identification of putative metallo-beta-lactamase and SpoIIIE homologs in Bacillus cereus group phage BCP8-2, a new member of the proposed Bastille-like group.</title>
        <authorList>
            <person name="Asare P.T."/>
            <person name="Bandara N."/>
            <person name="Jeong T.Y."/>
            <person name="Ryu S."/>
            <person name="Klumpp J."/>
            <person name="Kim K.P."/>
        </authorList>
    </citation>
    <scope>NUCLEOTIDE SEQUENCE [LARGE SCALE GENOMIC DNA]</scope>
    <source>
        <strain evidence="1">BCP8-2</strain>
    </source>
</reference>
<proteinExistence type="predicted"/>
<organism evidence="1 2">
    <name type="scientific">Bacillus phage BCP8-2</name>
    <dbReference type="NCBI Taxonomy" id="1129192"/>
    <lineage>
        <taxon>Viruses</taxon>
        <taxon>Duplodnaviria</taxon>
        <taxon>Heunggongvirae</taxon>
        <taxon>Uroviricota</taxon>
        <taxon>Caudoviricetes</taxon>
        <taxon>Herelleviridae</taxon>
        <taxon>Bastillevirinae</taxon>
        <taxon>Caeruleovirus</taxon>
        <taxon>Caeruleovirus BCP82</taxon>
    </lineage>
</organism>
<evidence type="ECO:0000313" key="2">
    <source>
        <dbReference type="Proteomes" id="UP000033014"/>
    </source>
</evidence>
<dbReference type="RefSeq" id="YP_009149767.1">
    <property type="nucleotide sequence ID" value="NC_027355.1"/>
</dbReference>
<accession>A0A0E3D9K7</accession>
<gene>
    <name evidence="1" type="ORF">BCP8-2_206</name>
</gene>
<dbReference type="EMBL" id="KJ081346">
    <property type="protein sequence ID" value="AHJ87244.1"/>
    <property type="molecule type" value="Genomic_DNA"/>
</dbReference>
<dbReference type="OrthoDB" id="2009at10239"/>
<name>A0A0E3D9K7_9CAUD</name>
<dbReference type="GeneID" id="24723470"/>